<evidence type="ECO:0000313" key="2">
    <source>
        <dbReference type="EMBL" id="KAF9733518.1"/>
    </source>
</evidence>
<name>A0A9P6GDW9_9PLEO</name>
<feature type="region of interest" description="Disordered" evidence="1">
    <location>
        <begin position="206"/>
        <end position="235"/>
    </location>
</feature>
<feature type="compositionally biased region" description="Polar residues" evidence="1">
    <location>
        <begin position="332"/>
        <end position="341"/>
    </location>
</feature>
<feature type="compositionally biased region" description="Polar residues" evidence="1">
    <location>
        <begin position="359"/>
        <end position="375"/>
    </location>
</feature>
<organism evidence="2 3">
    <name type="scientific">Paraphaeosphaeria minitans</name>
    <dbReference type="NCBI Taxonomy" id="565426"/>
    <lineage>
        <taxon>Eukaryota</taxon>
        <taxon>Fungi</taxon>
        <taxon>Dikarya</taxon>
        <taxon>Ascomycota</taxon>
        <taxon>Pezizomycotina</taxon>
        <taxon>Dothideomycetes</taxon>
        <taxon>Pleosporomycetidae</taxon>
        <taxon>Pleosporales</taxon>
        <taxon>Massarineae</taxon>
        <taxon>Didymosphaeriaceae</taxon>
        <taxon>Paraphaeosphaeria</taxon>
    </lineage>
</organism>
<proteinExistence type="predicted"/>
<evidence type="ECO:0000256" key="1">
    <source>
        <dbReference type="SAM" id="MobiDB-lite"/>
    </source>
</evidence>
<comment type="caution">
    <text evidence="2">The sequence shown here is derived from an EMBL/GenBank/DDBJ whole genome shotgun (WGS) entry which is preliminary data.</text>
</comment>
<feature type="compositionally biased region" description="Low complexity" evidence="1">
    <location>
        <begin position="73"/>
        <end position="85"/>
    </location>
</feature>
<accession>A0A9P6GDW9</accession>
<dbReference type="OrthoDB" id="3794485at2759"/>
<evidence type="ECO:0000313" key="3">
    <source>
        <dbReference type="Proteomes" id="UP000756921"/>
    </source>
</evidence>
<reference evidence="2" key="1">
    <citation type="journal article" date="2020" name="Mol. Plant Microbe Interact.">
        <title>Genome Sequence of the Biocontrol Agent Coniothyrium minitans strain Conio (IMI 134523).</title>
        <authorList>
            <person name="Patel D."/>
            <person name="Shittu T.A."/>
            <person name="Baroncelli R."/>
            <person name="Muthumeenakshi S."/>
            <person name="Osborne T.H."/>
            <person name="Janganan T.K."/>
            <person name="Sreenivasaprasad S."/>
        </authorList>
    </citation>
    <scope>NUCLEOTIDE SEQUENCE</scope>
    <source>
        <strain evidence="2">Conio</strain>
    </source>
</reference>
<keyword evidence="3" id="KW-1185">Reference proteome</keyword>
<feature type="compositionally biased region" description="Polar residues" evidence="1">
    <location>
        <begin position="115"/>
        <end position="129"/>
    </location>
</feature>
<feature type="region of interest" description="Disordered" evidence="1">
    <location>
        <begin position="71"/>
        <end position="94"/>
    </location>
</feature>
<dbReference type="EMBL" id="WJXW01000008">
    <property type="protein sequence ID" value="KAF9733518.1"/>
    <property type="molecule type" value="Genomic_DNA"/>
</dbReference>
<feature type="region of interest" description="Disordered" evidence="1">
    <location>
        <begin position="332"/>
        <end position="375"/>
    </location>
</feature>
<dbReference type="AlphaFoldDB" id="A0A9P6GDW9"/>
<gene>
    <name evidence="2" type="ORF">PMIN01_07861</name>
</gene>
<feature type="compositionally biased region" description="Polar residues" evidence="1">
    <location>
        <begin position="138"/>
        <end position="161"/>
    </location>
</feature>
<protein>
    <submittedName>
        <fullName evidence="2">Uncharacterized protein</fullName>
    </submittedName>
</protein>
<dbReference type="Proteomes" id="UP000756921">
    <property type="component" value="Unassembled WGS sequence"/>
</dbReference>
<sequence length="375" mass="42095">MVRKQFEMDFISRQQLTSDELPPWAGIVFKYPVDSDDLSEKLRAAYPDCKTHRERKHQAAIDFLYAELSRMQSGSSSTDPNSPSNLKNVPQEPTPAASRLLTQVLSEGSEALSASGRTPSSLIESTLSPTLAERIRKTSQATVDSEQSQAKASPTAAQQFVWSARDGRSMHPKTKRKMTVEERNAYKKTRKRGACDKCRRQKGRCTHFNDDDDSWQISVDSKRRPADPDVPSEEGIKSIKMEYSSDVHHMSSSRPTLEDERALSTRPLSMYQHVGPLANEAHDEQRVTEYVKSQNLISPFAAQAGKHQEPWSTFAIRDPLKTPLSDYILSLNTTHPLSSPQEPFHGFQPDLTFYEDSWNPGNPSQGQPSGFSPRG</sequence>
<feature type="region of interest" description="Disordered" evidence="1">
    <location>
        <begin position="107"/>
        <end position="180"/>
    </location>
</feature>